<dbReference type="PANTHER" id="PTHR34962:SF3">
    <property type="entry name" value="ABC SUBFAMILY C PROTEIN"/>
    <property type="match status" value="1"/>
</dbReference>
<gene>
    <name evidence="3" type="ORF">NE237_015407</name>
</gene>
<evidence type="ECO:0000256" key="2">
    <source>
        <dbReference type="SAM" id="Phobius"/>
    </source>
</evidence>
<keyword evidence="2" id="KW-0472">Membrane</keyword>
<sequence>MAWTLCSFTNFSHYSAHKSVTITRKTLVSVSLHSPSKRAKRKNHLRPKILKTLRKSYSIPLLHEVTLENYSVEILRDQQLEFHNERFFEEVSEDLIRRVEEENVELELESRGFCAPETAEAGVSNAIGVVTSRSVLQLAFYFVGFFIFQTVCAVWVLGSSDMSRETGNVVAEAESTVSELEMWNRKINDFLLRKNGQIFQKNVGSKPGNVTYEDKSQLEDKIVEIRTMAREARECEARKLRANDVDPIRQDVNESLEKLKKRREKLPMASISYLSGLLKVQDRKNSESSEVKEKAGKLLFKKKHRFRSSLTGSENKTKGFNGSKQYSLPNDNNRGSAIGEQSLIGGNNFNNDLDLSGQEKQLDLSQSDSWKTMSAKMEKELHCLTDETSGENVPEVLEMEKRRKETSINELGYSDSVGKKSQREGVSTRRELWNVENSGAGGVQETNCTKHFAGLAEPRELTELKTQASQSLTKENQNISEVPYILASLSGNGSSIVPSETRETECNVMVNNFRDRQLEIENDFWWLKLPYALGILLHRGSDREGQRGLYSLKISSDPQDRSCSSYTIAFEDRTDATNFSYLLESFFEDLGDCSANIVALPIKELIEAVKSNVRKVIVVRKGQVQLYAGQPLGEVEMALRSLIQ</sequence>
<reference evidence="3" key="1">
    <citation type="journal article" date="2023" name="Plant J.">
        <title>The genome of the king protea, Protea cynaroides.</title>
        <authorList>
            <person name="Chang J."/>
            <person name="Duong T.A."/>
            <person name="Schoeman C."/>
            <person name="Ma X."/>
            <person name="Roodt D."/>
            <person name="Barker N."/>
            <person name="Li Z."/>
            <person name="Van de Peer Y."/>
            <person name="Mizrachi E."/>
        </authorList>
    </citation>
    <scope>NUCLEOTIDE SEQUENCE</scope>
    <source>
        <tissue evidence="3">Young leaves</tissue>
    </source>
</reference>
<name>A0A9Q0KE75_9MAGN</name>
<dbReference type="AlphaFoldDB" id="A0A9Q0KE75"/>
<proteinExistence type="predicted"/>
<comment type="caution">
    <text evidence="3">The sequence shown here is derived from an EMBL/GenBank/DDBJ whole genome shotgun (WGS) entry which is preliminary data.</text>
</comment>
<feature type="compositionally biased region" description="Polar residues" evidence="1">
    <location>
        <begin position="310"/>
        <end position="335"/>
    </location>
</feature>
<dbReference type="EMBL" id="JAMYWD010000006">
    <property type="protein sequence ID" value="KAJ4968706.1"/>
    <property type="molecule type" value="Genomic_DNA"/>
</dbReference>
<keyword evidence="2" id="KW-0812">Transmembrane</keyword>
<dbReference type="OrthoDB" id="1894577at2759"/>
<evidence type="ECO:0000313" key="3">
    <source>
        <dbReference type="EMBL" id="KAJ4968706.1"/>
    </source>
</evidence>
<evidence type="ECO:0000256" key="1">
    <source>
        <dbReference type="SAM" id="MobiDB-lite"/>
    </source>
</evidence>
<organism evidence="3 4">
    <name type="scientific">Protea cynaroides</name>
    <dbReference type="NCBI Taxonomy" id="273540"/>
    <lineage>
        <taxon>Eukaryota</taxon>
        <taxon>Viridiplantae</taxon>
        <taxon>Streptophyta</taxon>
        <taxon>Embryophyta</taxon>
        <taxon>Tracheophyta</taxon>
        <taxon>Spermatophyta</taxon>
        <taxon>Magnoliopsida</taxon>
        <taxon>Proteales</taxon>
        <taxon>Proteaceae</taxon>
        <taxon>Protea</taxon>
    </lineage>
</organism>
<accession>A0A9Q0KE75</accession>
<evidence type="ECO:0000313" key="4">
    <source>
        <dbReference type="Proteomes" id="UP001141806"/>
    </source>
</evidence>
<feature type="region of interest" description="Disordered" evidence="1">
    <location>
        <begin position="310"/>
        <end position="343"/>
    </location>
</feature>
<keyword evidence="2" id="KW-1133">Transmembrane helix</keyword>
<protein>
    <submittedName>
        <fullName evidence="3">Uncharacterized protein</fullName>
    </submittedName>
</protein>
<dbReference type="Proteomes" id="UP001141806">
    <property type="component" value="Unassembled WGS sequence"/>
</dbReference>
<feature type="transmembrane region" description="Helical" evidence="2">
    <location>
        <begin position="138"/>
        <end position="158"/>
    </location>
</feature>
<keyword evidence="4" id="KW-1185">Reference proteome</keyword>
<dbReference type="PANTHER" id="PTHR34962">
    <property type="entry name" value="EMBRYO DEFECTIVE 1703-RELATED"/>
    <property type="match status" value="1"/>
</dbReference>